<evidence type="ECO:0000256" key="2">
    <source>
        <dbReference type="ARBA" id="ARBA00023121"/>
    </source>
</evidence>
<dbReference type="Pfam" id="PF00234">
    <property type="entry name" value="Tryp_alpha_amyl"/>
    <property type="match status" value="1"/>
</dbReference>
<dbReference type="InterPro" id="IPR016140">
    <property type="entry name" value="Bifunc_inhib/LTP/seed_store"/>
</dbReference>
<organism evidence="5 6">
    <name type="scientific">Ambrosia artemisiifolia</name>
    <name type="common">Common ragweed</name>
    <dbReference type="NCBI Taxonomy" id="4212"/>
    <lineage>
        <taxon>Eukaryota</taxon>
        <taxon>Viridiplantae</taxon>
        <taxon>Streptophyta</taxon>
        <taxon>Embryophyta</taxon>
        <taxon>Tracheophyta</taxon>
        <taxon>Spermatophyta</taxon>
        <taxon>Magnoliopsida</taxon>
        <taxon>eudicotyledons</taxon>
        <taxon>Gunneridae</taxon>
        <taxon>Pentapetalae</taxon>
        <taxon>asterids</taxon>
        <taxon>campanulids</taxon>
        <taxon>Asterales</taxon>
        <taxon>Asteraceae</taxon>
        <taxon>Asteroideae</taxon>
        <taxon>Heliantheae alliance</taxon>
        <taxon>Heliantheae</taxon>
        <taxon>Ambrosia</taxon>
    </lineage>
</organism>
<evidence type="ECO:0000256" key="1">
    <source>
        <dbReference type="ARBA" id="ARBA00022448"/>
    </source>
</evidence>
<dbReference type="SUPFAM" id="SSF47699">
    <property type="entry name" value="Bifunctional inhibitor/lipid-transfer protein/seed storage 2S albumin"/>
    <property type="match status" value="1"/>
</dbReference>
<dbReference type="PANTHER" id="PTHR33214:SF44">
    <property type="entry name" value="NON-SPECIFIC LIPID TRANSFER PROTEIN GPI-ANCHORED 33"/>
    <property type="match status" value="1"/>
</dbReference>
<accession>A0AAD5BMD4</accession>
<protein>
    <recommendedName>
        <fullName evidence="4">Bifunctional inhibitor/plant lipid transfer protein/seed storage helical domain-containing protein</fullName>
    </recommendedName>
</protein>
<evidence type="ECO:0000259" key="4">
    <source>
        <dbReference type="Pfam" id="PF00234"/>
    </source>
</evidence>
<dbReference type="InterPro" id="IPR036312">
    <property type="entry name" value="Bifun_inhib/LTP/seed_sf"/>
</dbReference>
<evidence type="ECO:0000313" key="5">
    <source>
        <dbReference type="EMBL" id="KAI7725076.1"/>
    </source>
</evidence>
<comment type="caution">
    <text evidence="5">The sequence shown here is derived from an EMBL/GenBank/DDBJ whole genome shotgun (WGS) entry which is preliminary data.</text>
</comment>
<evidence type="ECO:0000256" key="3">
    <source>
        <dbReference type="SAM" id="SignalP"/>
    </source>
</evidence>
<dbReference type="EMBL" id="JAMZMK010012064">
    <property type="protein sequence ID" value="KAI7725076.1"/>
    <property type="molecule type" value="Genomic_DNA"/>
</dbReference>
<dbReference type="Proteomes" id="UP001206925">
    <property type="component" value="Unassembled WGS sequence"/>
</dbReference>
<proteinExistence type="predicted"/>
<feature type="chain" id="PRO_5042265241" description="Bifunctional inhibitor/plant lipid transfer protein/seed storage helical domain-containing protein" evidence="3">
    <location>
        <begin position="28"/>
        <end position="95"/>
    </location>
</feature>
<sequence length="95" mass="10401">MKRSYNICCVVVIFAFMLVLMSHGSAAGNCNYMELMVCAGAVTSHQPPSSDCCARVKEQKTCFCGYLQNPTLRQYVTPQDAQRVAKQCGVALPNC</sequence>
<feature type="signal peptide" evidence="3">
    <location>
        <begin position="1"/>
        <end position="27"/>
    </location>
</feature>
<dbReference type="InterPro" id="IPR033872">
    <property type="entry name" value="nsLTP2"/>
</dbReference>
<keyword evidence="1" id="KW-0813">Transport</keyword>
<name>A0AAD5BMD4_AMBAR</name>
<dbReference type="CDD" id="cd01959">
    <property type="entry name" value="nsLTP2"/>
    <property type="match status" value="1"/>
</dbReference>
<dbReference type="AlphaFoldDB" id="A0AAD5BMD4"/>
<keyword evidence="6" id="KW-1185">Reference proteome</keyword>
<evidence type="ECO:0000313" key="6">
    <source>
        <dbReference type="Proteomes" id="UP001206925"/>
    </source>
</evidence>
<dbReference type="Gene3D" id="1.10.110.10">
    <property type="entry name" value="Plant lipid-transfer and hydrophobic proteins"/>
    <property type="match status" value="1"/>
</dbReference>
<dbReference type="PANTHER" id="PTHR33214">
    <property type="entry name" value="BIFUNCTIONAL INHIBITOR/LIPID-TRANSFER PROTEIN/SEED STORAGE 2S ALBUMIN SUPERFAMILY PROTEIN"/>
    <property type="match status" value="1"/>
</dbReference>
<feature type="domain" description="Bifunctional inhibitor/plant lipid transfer protein/seed storage helical" evidence="4">
    <location>
        <begin position="32"/>
        <end position="95"/>
    </location>
</feature>
<keyword evidence="2" id="KW-0446">Lipid-binding</keyword>
<dbReference type="GO" id="GO:0006869">
    <property type="term" value="P:lipid transport"/>
    <property type="evidence" value="ECO:0007669"/>
    <property type="project" value="InterPro"/>
</dbReference>
<reference evidence="5" key="1">
    <citation type="submission" date="2022-06" db="EMBL/GenBank/DDBJ databases">
        <title>Uncovering the hologenomic basis of an extraordinary plant invasion.</title>
        <authorList>
            <person name="Bieker V.C."/>
            <person name="Martin M.D."/>
            <person name="Gilbert T."/>
            <person name="Hodgins K."/>
            <person name="Battlay P."/>
            <person name="Petersen B."/>
            <person name="Wilson J."/>
        </authorList>
    </citation>
    <scope>NUCLEOTIDE SEQUENCE</scope>
    <source>
        <strain evidence="5">AA19_3_7</strain>
        <tissue evidence="5">Leaf</tissue>
    </source>
</reference>
<dbReference type="GO" id="GO:0008289">
    <property type="term" value="F:lipid binding"/>
    <property type="evidence" value="ECO:0007669"/>
    <property type="project" value="UniProtKB-KW"/>
</dbReference>
<gene>
    <name evidence="5" type="ORF">M8C21_033621</name>
</gene>
<keyword evidence="3" id="KW-0732">Signal</keyword>